<dbReference type="EMBL" id="SJZI01000008">
    <property type="protein sequence ID" value="TCJ17600.1"/>
    <property type="molecule type" value="Genomic_DNA"/>
</dbReference>
<name>A0A4R1BJR8_9BACT</name>
<keyword evidence="3" id="KW-1185">Reference proteome</keyword>
<dbReference type="RefSeq" id="WP_131447569.1">
    <property type="nucleotide sequence ID" value="NZ_SJZI01000008.1"/>
</dbReference>
<dbReference type="AlphaFoldDB" id="A0A4R1BJR8"/>
<gene>
    <name evidence="2" type="ORF">EPD60_05240</name>
</gene>
<keyword evidence="1" id="KW-0732">Signal</keyword>
<feature type="signal peptide" evidence="1">
    <location>
        <begin position="1"/>
        <end position="21"/>
    </location>
</feature>
<organism evidence="2 3">
    <name type="scientific">Flaviaesturariibacter flavus</name>
    <dbReference type="NCBI Taxonomy" id="2502780"/>
    <lineage>
        <taxon>Bacteria</taxon>
        <taxon>Pseudomonadati</taxon>
        <taxon>Bacteroidota</taxon>
        <taxon>Chitinophagia</taxon>
        <taxon>Chitinophagales</taxon>
        <taxon>Chitinophagaceae</taxon>
        <taxon>Flaviaestuariibacter</taxon>
    </lineage>
</organism>
<proteinExistence type="predicted"/>
<comment type="caution">
    <text evidence="2">The sequence shown here is derived from an EMBL/GenBank/DDBJ whole genome shotgun (WGS) entry which is preliminary data.</text>
</comment>
<evidence type="ECO:0000313" key="3">
    <source>
        <dbReference type="Proteomes" id="UP000295334"/>
    </source>
</evidence>
<evidence type="ECO:0000256" key="1">
    <source>
        <dbReference type="SAM" id="SignalP"/>
    </source>
</evidence>
<reference evidence="2 3" key="1">
    <citation type="submission" date="2019-03" db="EMBL/GenBank/DDBJ databases">
        <authorList>
            <person name="Kim M.K.M."/>
        </authorList>
    </citation>
    <scope>NUCLEOTIDE SEQUENCE [LARGE SCALE GENOMIC DNA]</scope>
    <source>
        <strain evidence="2 3">17J68-12</strain>
    </source>
</reference>
<protein>
    <submittedName>
        <fullName evidence="2">Uncharacterized protein</fullName>
    </submittedName>
</protein>
<sequence length="249" mass="27078">MQPKLLLFAGLLPLLCFSCTKNDTEVPAPGPARNTTLSGNYSTGSDIRMSAPALITASGITTDTALIGAFLRRQWSADPYAAPVMTAFQLTGTPQMTTPANAAFNFGTNDTVRYSYAGGTLRMLTIRRSASEMLLETIDSFTTTLGAGRTWELGQLIDRYPDSAGLYIQGASGPGVRLGKRRFLLQLENGQPLLPQAIAYYGHYTPNVYVGSSWKVNIGQDFIPYAQIRSQLIPNDTVVVQLKQMKLVQ</sequence>
<evidence type="ECO:0000313" key="2">
    <source>
        <dbReference type="EMBL" id="TCJ17600.1"/>
    </source>
</evidence>
<accession>A0A4R1BJR8</accession>
<dbReference type="Proteomes" id="UP000295334">
    <property type="component" value="Unassembled WGS sequence"/>
</dbReference>
<feature type="chain" id="PRO_5020292641" evidence="1">
    <location>
        <begin position="22"/>
        <end position="249"/>
    </location>
</feature>